<name>A0ABV0B2L5_9ACTN</name>
<keyword evidence="3" id="KW-1185">Reference proteome</keyword>
<evidence type="ECO:0000313" key="2">
    <source>
        <dbReference type="EMBL" id="MEN3540791.1"/>
    </source>
</evidence>
<keyword evidence="1" id="KW-0732">Signal</keyword>
<evidence type="ECO:0000313" key="3">
    <source>
        <dbReference type="Proteomes" id="UP001447516"/>
    </source>
</evidence>
<evidence type="ECO:0000256" key="1">
    <source>
        <dbReference type="SAM" id="SignalP"/>
    </source>
</evidence>
<comment type="caution">
    <text evidence="2">The sequence shown here is derived from an EMBL/GenBank/DDBJ whole genome shotgun (WGS) entry which is preliminary data.</text>
</comment>
<proteinExistence type="predicted"/>
<feature type="chain" id="PRO_5045098956" evidence="1">
    <location>
        <begin position="25"/>
        <end position="138"/>
    </location>
</feature>
<gene>
    <name evidence="2" type="ORF">AAH991_37155</name>
</gene>
<feature type="signal peptide" evidence="1">
    <location>
        <begin position="1"/>
        <end position="24"/>
    </location>
</feature>
<sequence length="138" mass="14520">MRIPAVVSVVVASCLTLMWQPAHAALPSSDRGLRAVSEVVEYECRTDETAETQNVQINVELTMPDNATAGQQMSIGWRGTYVTGSELRAPAAGLPAGVKLYAYTALTGIEGVTSATGVSEPLSITAGQPSRCRRPQSA</sequence>
<organism evidence="2 3">
    <name type="scientific">Microbispora maris</name>
    <dbReference type="NCBI Taxonomy" id="3144104"/>
    <lineage>
        <taxon>Bacteria</taxon>
        <taxon>Bacillati</taxon>
        <taxon>Actinomycetota</taxon>
        <taxon>Actinomycetes</taxon>
        <taxon>Streptosporangiales</taxon>
        <taxon>Streptosporangiaceae</taxon>
        <taxon>Microbispora</taxon>
    </lineage>
</organism>
<protein>
    <submittedName>
        <fullName evidence="2">Uncharacterized protein</fullName>
    </submittedName>
</protein>
<dbReference type="EMBL" id="JBDJAW010000060">
    <property type="protein sequence ID" value="MEN3540791.1"/>
    <property type="molecule type" value="Genomic_DNA"/>
</dbReference>
<dbReference type="RefSeq" id="WP_346230637.1">
    <property type="nucleotide sequence ID" value="NZ_JBDJAW010000060.1"/>
</dbReference>
<dbReference type="Proteomes" id="UP001447516">
    <property type="component" value="Unassembled WGS sequence"/>
</dbReference>
<accession>A0ABV0B2L5</accession>
<reference evidence="2 3" key="1">
    <citation type="submission" date="2024-05" db="EMBL/GenBank/DDBJ databases">
        <title>Microbispora sp.ZYX-F-249.</title>
        <authorList>
            <person name="Xie H."/>
        </authorList>
    </citation>
    <scope>NUCLEOTIDE SEQUENCE [LARGE SCALE GENOMIC DNA]</scope>
    <source>
        <strain evidence="2 3">ZYX-F-249</strain>
    </source>
</reference>